<reference evidence="2" key="1">
    <citation type="submission" date="2013-12" db="EMBL/GenBank/DDBJ databases">
        <title>The Genome Sequence of Aphanomyces astaci APO3.</title>
        <authorList>
            <consortium name="The Broad Institute Genomics Platform"/>
            <person name="Russ C."/>
            <person name="Tyler B."/>
            <person name="van West P."/>
            <person name="Dieguez-Uribeondo J."/>
            <person name="Young S.K."/>
            <person name="Zeng Q."/>
            <person name="Gargeya S."/>
            <person name="Fitzgerald M."/>
            <person name="Abouelleil A."/>
            <person name="Alvarado L."/>
            <person name="Chapman S.B."/>
            <person name="Gainer-Dewar J."/>
            <person name="Goldberg J."/>
            <person name="Griggs A."/>
            <person name="Gujja S."/>
            <person name="Hansen M."/>
            <person name="Howarth C."/>
            <person name="Imamovic A."/>
            <person name="Ireland A."/>
            <person name="Larimer J."/>
            <person name="McCowan C."/>
            <person name="Murphy C."/>
            <person name="Pearson M."/>
            <person name="Poon T.W."/>
            <person name="Priest M."/>
            <person name="Roberts A."/>
            <person name="Saif S."/>
            <person name="Shea T."/>
            <person name="Sykes S."/>
            <person name="Wortman J."/>
            <person name="Nusbaum C."/>
            <person name="Birren B."/>
        </authorList>
    </citation>
    <scope>NUCLEOTIDE SEQUENCE [LARGE SCALE GENOMIC DNA]</scope>
    <source>
        <strain evidence="2">APO3</strain>
    </source>
</reference>
<dbReference type="VEuPathDB" id="FungiDB:H257_13463"/>
<proteinExistence type="predicted"/>
<feature type="compositionally biased region" description="Acidic residues" evidence="1">
    <location>
        <begin position="86"/>
        <end position="117"/>
    </location>
</feature>
<name>W4FV09_APHAT</name>
<dbReference type="GeneID" id="20815459"/>
<dbReference type="AlphaFoldDB" id="W4FV09"/>
<dbReference type="EMBL" id="KI913161">
    <property type="protein sequence ID" value="ETV71340.1"/>
    <property type="molecule type" value="Genomic_DNA"/>
</dbReference>
<protein>
    <submittedName>
        <fullName evidence="2">Uncharacterized protein</fullName>
    </submittedName>
</protein>
<organism evidence="2">
    <name type="scientific">Aphanomyces astaci</name>
    <name type="common">Crayfish plague agent</name>
    <dbReference type="NCBI Taxonomy" id="112090"/>
    <lineage>
        <taxon>Eukaryota</taxon>
        <taxon>Sar</taxon>
        <taxon>Stramenopiles</taxon>
        <taxon>Oomycota</taxon>
        <taxon>Saprolegniomycetes</taxon>
        <taxon>Saprolegniales</taxon>
        <taxon>Verrucalvaceae</taxon>
        <taxon>Aphanomyces</taxon>
    </lineage>
</organism>
<gene>
    <name evidence="2" type="ORF">H257_13463</name>
</gene>
<accession>W4FV09</accession>
<sequence>MQTRRRGGVKDDVGERVIEINDSPNVDILQRLPRRRQQTVRYIESLDAYSHAPAEEEDPNSSHDETASPLYQHHPSARRTSSPPSADEDDDDDQVDGEVDDQGSSDNDPDTAEDESESPSPDVKLERPESARQAHASSRRNVRSAAEPTQDEIRHSTTR</sequence>
<evidence type="ECO:0000256" key="1">
    <source>
        <dbReference type="SAM" id="MobiDB-lite"/>
    </source>
</evidence>
<feature type="region of interest" description="Disordered" evidence="1">
    <location>
        <begin position="46"/>
        <end position="159"/>
    </location>
</feature>
<feature type="compositionally biased region" description="Basic and acidic residues" evidence="1">
    <location>
        <begin position="123"/>
        <end position="132"/>
    </location>
</feature>
<dbReference type="RefSeq" id="XP_009839280.1">
    <property type="nucleotide sequence ID" value="XM_009840978.1"/>
</dbReference>
<evidence type="ECO:0000313" key="2">
    <source>
        <dbReference type="EMBL" id="ETV71340.1"/>
    </source>
</evidence>